<gene>
    <name evidence="8" type="primary">bceB_1</name>
    <name evidence="8" type="ORF">PAECIP111891_03917</name>
</gene>
<evidence type="ECO:0000256" key="5">
    <source>
        <dbReference type="ARBA" id="ARBA00023136"/>
    </source>
</evidence>
<dbReference type="Proteomes" id="UP000838821">
    <property type="component" value="Unassembled WGS sequence"/>
</dbReference>
<evidence type="ECO:0000256" key="2">
    <source>
        <dbReference type="ARBA" id="ARBA00022475"/>
    </source>
</evidence>
<dbReference type="PIRSF" id="PIRSF018968">
    <property type="entry name" value="ABC_permease_BceB"/>
    <property type="match status" value="1"/>
</dbReference>
<dbReference type="InterPro" id="IPR052536">
    <property type="entry name" value="ABC-4_Integral_Memb_Prot"/>
</dbReference>
<dbReference type="PANTHER" id="PTHR46795:SF3">
    <property type="entry name" value="ABC TRANSPORTER PERMEASE"/>
    <property type="match status" value="1"/>
</dbReference>
<feature type="transmembrane region" description="Helical" evidence="6">
    <location>
        <begin position="577"/>
        <end position="597"/>
    </location>
</feature>
<evidence type="ECO:0000256" key="6">
    <source>
        <dbReference type="PIRNR" id="PIRNR018968"/>
    </source>
</evidence>
<feature type="domain" description="ABC3 transporter permease C-terminal" evidence="7">
    <location>
        <begin position="528"/>
        <end position="639"/>
    </location>
</feature>
<organism evidence="8 9">
    <name type="scientific">Paenibacillus allorhizoplanae</name>
    <dbReference type="NCBI Taxonomy" id="2905648"/>
    <lineage>
        <taxon>Bacteria</taxon>
        <taxon>Bacillati</taxon>
        <taxon>Bacillota</taxon>
        <taxon>Bacilli</taxon>
        <taxon>Bacillales</taxon>
        <taxon>Paenibacillaceae</taxon>
        <taxon>Paenibacillus</taxon>
    </lineage>
</organism>
<evidence type="ECO:0000259" key="7">
    <source>
        <dbReference type="Pfam" id="PF02687"/>
    </source>
</evidence>
<evidence type="ECO:0000256" key="3">
    <source>
        <dbReference type="ARBA" id="ARBA00022692"/>
    </source>
</evidence>
<dbReference type="InterPro" id="IPR027022">
    <property type="entry name" value="ABC_permease_BceB-typ"/>
</dbReference>
<evidence type="ECO:0000313" key="8">
    <source>
        <dbReference type="EMBL" id="CAH1213130.1"/>
    </source>
</evidence>
<feature type="transmembrane region" description="Helical" evidence="6">
    <location>
        <begin position="523"/>
        <end position="543"/>
    </location>
</feature>
<keyword evidence="6" id="KW-0813">Transport</keyword>
<feature type="transmembrane region" description="Helical" evidence="6">
    <location>
        <begin position="609"/>
        <end position="632"/>
    </location>
</feature>
<dbReference type="EMBL" id="CAKMMW010000012">
    <property type="protein sequence ID" value="CAH1213130.1"/>
    <property type="molecule type" value="Genomic_DNA"/>
</dbReference>
<keyword evidence="9" id="KW-1185">Reference proteome</keyword>
<feature type="transmembrane region" description="Helical" evidence="6">
    <location>
        <begin position="153"/>
        <end position="177"/>
    </location>
</feature>
<feature type="transmembrane region" description="Helical" evidence="6">
    <location>
        <begin position="198"/>
        <end position="217"/>
    </location>
</feature>
<keyword evidence="5 6" id="KW-0472">Membrane</keyword>
<reference evidence="8" key="1">
    <citation type="submission" date="2022-01" db="EMBL/GenBank/DDBJ databases">
        <authorList>
            <person name="Criscuolo A."/>
        </authorList>
    </citation>
    <scope>NUCLEOTIDE SEQUENCE</scope>
    <source>
        <strain evidence="8">CIP111891</strain>
    </source>
</reference>
<sequence>MTLFSLARRNVIGNLKNYLIYFISMIFSVVIYYTFVSLRYSEEIAANMQKWEGMKSVFTQASIVLILFVAAFIWYSNSFFTKKRKKEVGLYALLGVRKRKIGTMLFYENMMMGIGAVAVGIVLGTLLSKLFAMMFLKLLDSAVEVSFSISSEAIVNTLIVFAIIIVVTSIHSYRLIYRFQLVELFKAEQEGEQVPKPSALSAVLAVALLIIGYWTVFQPMTTSAQMGRNFLIIFGTLIAGTYLLFRYALIYILKIAQKTKSRYYKGMNMISTAQLIYRIRGNTRMFTMIALLSALTLCAVTVGSSAYFTITKAAEEEAPFSYMHISQGASFDGQVSAILEQDKEHPIEAKLDVPIIRVTADVTNFYYHPSSHSPSSVPIKLVSASMYNRISETLDREGQVVLQDQDIAVIQPRYSTFTLNEVKGDTISFNAQAGKQTLTVQQIIVGRILPWSFPDLVFIVSDTLYAKLLPGSEEVTYKGYVVKNQGSTKLTSNTLMKLKTDQNGFSSYYYQYRQNMESAGMDIFTLGFLGLVFLAATGCMIYFKQLTDANEDKERYAMLRKIGVSRKEIRTTIAKQTLFVFMLPLLLGVVHSIMVLKALTTIQLISGEILIPVITTTILYAAIYFCYFVLCLGASNRIVSR</sequence>
<feature type="transmembrane region" description="Helical" evidence="6">
    <location>
        <begin position="18"/>
        <end position="36"/>
    </location>
</feature>
<comment type="similarity">
    <text evidence="6">Belongs to the ABC-4 integral membrane protein family.</text>
</comment>
<feature type="transmembrane region" description="Helical" evidence="6">
    <location>
        <begin position="106"/>
        <end position="133"/>
    </location>
</feature>
<feature type="transmembrane region" description="Helical" evidence="6">
    <location>
        <begin position="56"/>
        <end position="76"/>
    </location>
</feature>
<evidence type="ECO:0000256" key="1">
    <source>
        <dbReference type="ARBA" id="ARBA00004651"/>
    </source>
</evidence>
<dbReference type="RefSeq" id="WP_236289773.1">
    <property type="nucleotide sequence ID" value="NZ_CAKMMW010000012.1"/>
</dbReference>
<dbReference type="PANTHER" id="PTHR46795">
    <property type="entry name" value="ABC TRANSPORTER PERMEASE-RELATED-RELATED"/>
    <property type="match status" value="1"/>
</dbReference>
<evidence type="ECO:0000256" key="4">
    <source>
        <dbReference type="ARBA" id="ARBA00022989"/>
    </source>
</evidence>
<dbReference type="InterPro" id="IPR003838">
    <property type="entry name" value="ABC3_permease_C"/>
</dbReference>
<feature type="transmembrane region" description="Helical" evidence="6">
    <location>
        <begin position="285"/>
        <end position="308"/>
    </location>
</feature>
<dbReference type="Pfam" id="PF02687">
    <property type="entry name" value="FtsX"/>
    <property type="match status" value="2"/>
</dbReference>
<comment type="subcellular location">
    <subcellularLocation>
        <location evidence="1 6">Cell membrane</location>
        <topology evidence="1 6">Multi-pass membrane protein</topology>
    </subcellularLocation>
</comment>
<feature type="transmembrane region" description="Helical" evidence="6">
    <location>
        <begin position="229"/>
        <end position="253"/>
    </location>
</feature>
<proteinExistence type="inferred from homology"/>
<accession>A0ABM9CHL6</accession>
<keyword evidence="4 6" id="KW-1133">Transmembrane helix</keyword>
<keyword evidence="3 6" id="KW-0812">Transmembrane</keyword>
<feature type="domain" description="ABC3 transporter permease C-terminal" evidence="7">
    <location>
        <begin position="62"/>
        <end position="179"/>
    </location>
</feature>
<protein>
    <submittedName>
        <fullName evidence="8">Bacitracin export permease protein BceB</fullName>
    </submittedName>
</protein>
<comment type="caution">
    <text evidence="8">The sequence shown here is derived from an EMBL/GenBank/DDBJ whole genome shotgun (WGS) entry which is preliminary data.</text>
</comment>
<keyword evidence="2 6" id="KW-1003">Cell membrane</keyword>
<evidence type="ECO:0000313" key="9">
    <source>
        <dbReference type="Proteomes" id="UP000838821"/>
    </source>
</evidence>
<name>A0ABM9CHL6_9BACL</name>